<feature type="signal peptide" evidence="1">
    <location>
        <begin position="1"/>
        <end position="25"/>
    </location>
</feature>
<reference evidence="2 3" key="1">
    <citation type="journal article" date="2018" name="Mol. Biol. Evol.">
        <title>Broad Genomic Sampling Reveals a Smut Pathogenic Ancestry of the Fungal Clade Ustilaginomycotina.</title>
        <authorList>
            <person name="Kijpornyongpan T."/>
            <person name="Mondo S.J."/>
            <person name="Barry K."/>
            <person name="Sandor L."/>
            <person name="Lee J."/>
            <person name="Lipzen A."/>
            <person name="Pangilinan J."/>
            <person name="LaButti K."/>
            <person name="Hainaut M."/>
            <person name="Henrissat B."/>
            <person name="Grigoriev I.V."/>
            <person name="Spatafora J.W."/>
            <person name="Aime M.C."/>
        </authorList>
    </citation>
    <scope>NUCLEOTIDE SEQUENCE [LARGE SCALE GENOMIC DNA]</scope>
    <source>
        <strain evidence="2 3">MCA 3882</strain>
    </source>
</reference>
<dbReference type="RefSeq" id="XP_025355278.1">
    <property type="nucleotide sequence ID" value="XM_025498634.1"/>
</dbReference>
<dbReference type="PANTHER" id="PTHR43301">
    <property type="entry name" value="ARABINAN ENDO-1,5-ALPHA-L-ARABINOSIDASE"/>
    <property type="match status" value="1"/>
</dbReference>
<dbReference type="InterPro" id="IPR050727">
    <property type="entry name" value="GH43_arabinanases"/>
</dbReference>
<dbReference type="EMBL" id="KZ819603">
    <property type="protein sequence ID" value="PWN34976.1"/>
    <property type="molecule type" value="Genomic_DNA"/>
</dbReference>
<keyword evidence="2" id="KW-0326">Glycosidase</keyword>
<keyword evidence="2" id="KW-0624">Polysaccharide degradation</keyword>
<dbReference type="InterPro" id="IPR023296">
    <property type="entry name" value="Glyco_hydro_beta-prop_sf"/>
</dbReference>
<dbReference type="AlphaFoldDB" id="A0A316VBR7"/>
<dbReference type="CDD" id="cd08983">
    <property type="entry name" value="GH43_Bt3655-like"/>
    <property type="match status" value="1"/>
</dbReference>
<dbReference type="GO" id="GO:0016798">
    <property type="term" value="F:hydrolase activity, acting on glycosyl bonds"/>
    <property type="evidence" value="ECO:0007669"/>
    <property type="project" value="UniProtKB-KW"/>
</dbReference>
<keyword evidence="2" id="KW-0378">Hydrolase</keyword>
<dbReference type="PANTHER" id="PTHR43301:SF8">
    <property type="entry name" value="ARABINOSIDASE-RELATED"/>
    <property type="match status" value="1"/>
</dbReference>
<proteinExistence type="predicted"/>
<dbReference type="SUPFAM" id="SSF75005">
    <property type="entry name" value="Arabinanase/levansucrase/invertase"/>
    <property type="match status" value="1"/>
</dbReference>
<dbReference type="Gene3D" id="2.115.10.20">
    <property type="entry name" value="Glycosyl hydrolase domain, family 43"/>
    <property type="match status" value="1"/>
</dbReference>
<sequence>MRLILITAITAVIAATSSFSAPLQGRDTTFVGYFVTHFLGNDEAIYQRVSNGNNAYSFTSLNNGNAVLRSNVGIEGVRDPYLVASPERTEFWTLATDLQIGKTNFDEALARGSRSIVIWHSTNLVDWDANYLVEVEIPEAGMVWAPSAVWDPSSSQYFVFWSSQFYAEDDPNHNGSATSKPIIRYATTKDFKSFSVPKDYAKGDDQLRLDQEFQLIDGDKTFARFMCDDTHIFQEVSYDGLFGNWQRINGVDGHINDELREGAASFRDNQDPNKFHLWLDNYTGDGYQAYATSDIFTGYYSHDSVDGFPSNMRHGSVLPITQSEYDTIRSRLGN</sequence>
<dbReference type="GeneID" id="37020415"/>
<feature type="chain" id="PRO_5016441682" evidence="1">
    <location>
        <begin position="26"/>
        <end position="334"/>
    </location>
</feature>
<protein>
    <submittedName>
        <fullName evidence="2">Endo-1,4-beta-xylanase</fullName>
    </submittedName>
</protein>
<name>A0A316VBR7_9BASI</name>
<dbReference type="GO" id="GO:0045493">
    <property type="term" value="P:xylan catabolic process"/>
    <property type="evidence" value="ECO:0007669"/>
    <property type="project" value="UniProtKB-KW"/>
</dbReference>
<evidence type="ECO:0000256" key="1">
    <source>
        <dbReference type="SAM" id="SignalP"/>
    </source>
</evidence>
<dbReference type="OrthoDB" id="19657at2759"/>
<dbReference type="InParanoid" id="A0A316VBR7"/>
<organism evidence="2 3">
    <name type="scientific">Meira miltonrushii</name>
    <dbReference type="NCBI Taxonomy" id="1280837"/>
    <lineage>
        <taxon>Eukaryota</taxon>
        <taxon>Fungi</taxon>
        <taxon>Dikarya</taxon>
        <taxon>Basidiomycota</taxon>
        <taxon>Ustilaginomycotina</taxon>
        <taxon>Exobasidiomycetes</taxon>
        <taxon>Exobasidiales</taxon>
        <taxon>Brachybasidiaceae</taxon>
        <taxon>Meira</taxon>
    </lineage>
</organism>
<evidence type="ECO:0000313" key="2">
    <source>
        <dbReference type="EMBL" id="PWN34976.1"/>
    </source>
</evidence>
<keyword evidence="2" id="KW-0858">Xylan degradation</keyword>
<evidence type="ECO:0000313" key="3">
    <source>
        <dbReference type="Proteomes" id="UP000245771"/>
    </source>
</evidence>
<dbReference type="Proteomes" id="UP000245771">
    <property type="component" value="Unassembled WGS sequence"/>
</dbReference>
<gene>
    <name evidence="2" type="ORF">FA14DRAFT_160346</name>
</gene>
<keyword evidence="1" id="KW-0732">Signal</keyword>
<keyword evidence="3" id="KW-1185">Reference proteome</keyword>
<accession>A0A316VBR7</accession>
<dbReference type="STRING" id="1280837.A0A316VBR7"/>
<keyword evidence="2" id="KW-0119">Carbohydrate metabolism</keyword>